<name>A0A9W6L8G1_9PSEU</name>
<reference evidence="1" key="1">
    <citation type="journal article" date="2014" name="Int. J. Syst. Evol. Microbiol.">
        <title>Complete genome sequence of Corynebacterium casei LMG S-19264T (=DSM 44701T), isolated from a smear-ripened cheese.</title>
        <authorList>
            <consortium name="US DOE Joint Genome Institute (JGI-PGF)"/>
            <person name="Walter F."/>
            <person name="Albersmeier A."/>
            <person name="Kalinowski J."/>
            <person name="Ruckert C."/>
        </authorList>
    </citation>
    <scope>NUCLEOTIDE SEQUENCE</scope>
    <source>
        <strain evidence="1">VKM Ac-1069</strain>
    </source>
</reference>
<evidence type="ECO:0000313" key="2">
    <source>
        <dbReference type="Proteomes" id="UP001143463"/>
    </source>
</evidence>
<proteinExistence type="predicted"/>
<reference evidence="1" key="2">
    <citation type="submission" date="2023-01" db="EMBL/GenBank/DDBJ databases">
        <authorList>
            <person name="Sun Q."/>
            <person name="Evtushenko L."/>
        </authorList>
    </citation>
    <scope>NUCLEOTIDE SEQUENCE</scope>
    <source>
        <strain evidence="1">VKM Ac-1069</strain>
    </source>
</reference>
<accession>A0A9W6L8G1</accession>
<dbReference type="AlphaFoldDB" id="A0A9W6L8G1"/>
<dbReference type="Proteomes" id="UP001143463">
    <property type="component" value="Unassembled WGS sequence"/>
</dbReference>
<dbReference type="EMBL" id="BSFQ01000026">
    <property type="protein sequence ID" value="GLL13895.1"/>
    <property type="molecule type" value="Genomic_DNA"/>
</dbReference>
<protein>
    <submittedName>
        <fullName evidence="1">Uncharacterized protein</fullName>
    </submittedName>
</protein>
<gene>
    <name evidence="1" type="ORF">GCM10017577_50400</name>
</gene>
<keyword evidence="2" id="KW-1185">Reference proteome</keyword>
<sequence length="143" mass="14410">MESRSPAGAGRVGHRAAAAVPALLVAPLLLMGCGTVSSGAETVARDFVGAAAAGDVRTECGLLAPATRDTLEHQRGGPCETALARVALPGGTVVGAEEWADRAQVRTTADSLFLTRTSGGWRVAAAGCVPRGEAPYICTLEGP</sequence>
<dbReference type="PROSITE" id="PS51257">
    <property type="entry name" value="PROKAR_LIPOPROTEIN"/>
    <property type="match status" value="1"/>
</dbReference>
<dbReference type="RefSeq" id="WP_051736468.1">
    <property type="nucleotide sequence ID" value="NZ_BAAAUZ010000037.1"/>
</dbReference>
<comment type="caution">
    <text evidence="1">The sequence shown here is derived from an EMBL/GenBank/DDBJ whole genome shotgun (WGS) entry which is preliminary data.</text>
</comment>
<evidence type="ECO:0000313" key="1">
    <source>
        <dbReference type="EMBL" id="GLL13895.1"/>
    </source>
</evidence>
<organism evidence="1 2">
    <name type="scientific">Pseudonocardia halophobica</name>
    <dbReference type="NCBI Taxonomy" id="29401"/>
    <lineage>
        <taxon>Bacteria</taxon>
        <taxon>Bacillati</taxon>
        <taxon>Actinomycetota</taxon>
        <taxon>Actinomycetes</taxon>
        <taxon>Pseudonocardiales</taxon>
        <taxon>Pseudonocardiaceae</taxon>
        <taxon>Pseudonocardia</taxon>
    </lineage>
</organism>